<protein>
    <recommendedName>
        <fullName evidence="3">F-box domain-containing protein</fullName>
    </recommendedName>
</protein>
<dbReference type="AlphaFoldDB" id="A0A8H3F6P9"/>
<comment type="caution">
    <text evidence="1">The sequence shown here is derived from an EMBL/GenBank/DDBJ whole genome shotgun (WGS) entry which is preliminary data.</text>
</comment>
<dbReference type="CDD" id="cd09917">
    <property type="entry name" value="F-box_SF"/>
    <property type="match status" value="1"/>
</dbReference>
<dbReference type="OrthoDB" id="5281164at2759"/>
<evidence type="ECO:0000313" key="2">
    <source>
        <dbReference type="Proteomes" id="UP000664534"/>
    </source>
</evidence>
<reference evidence="1" key="1">
    <citation type="submission" date="2021-03" db="EMBL/GenBank/DDBJ databases">
        <authorList>
            <person name="Tagirdzhanova G."/>
        </authorList>
    </citation>
    <scope>NUCLEOTIDE SEQUENCE</scope>
</reference>
<evidence type="ECO:0008006" key="3">
    <source>
        <dbReference type="Google" id="ProtNLM"/>
    </source>
</evidence>
<gene>
    <name evidence="1" type="ORF">IMSHALPRED_004219</name>
</gene>
<evidence type="ECO:0000313" key="1">
    <source>
        <dbReference type="EMBL" id="CAF9918135.1"/>
    </source>
</evidence>
<name>A0A8H3F6P9_9LECA</name>
<proteinExistence type="predicted"/>
<accession>A0A8H3F6P9</accession>
<organism evidence="1 2">
    <name type="scientific">Imshaugia aleurites</name>
    <dbReference type="NCBI Taxonomy" id="172621"/>
    <lineage>
        <taxon>Eukaryota</taxon>
        <taxon>Fungi</taxon>
        <taxon>Dikarya</taxon>
        <taxon>Ascomycota</taxon>
        <taxon>Pezizomycotina</taxon>
        <taxon>Lecanoromycetes</taxon>
        <taxon>OSLEUM clade</taxon>
        <taxon>Lecanoromycetidae</taxon>
        <taxon>Lecanorales</taxon>
        <taxon>Lecanorineae</taxon>
        <taxon>Parmeliaceae</taxon>
        <taxon>Imshaugia</taxon>
    </lineage>
</organism>
<sequence>MPPELQSMIAGNLDAVSLCNLKLVCKGIDTWTKDPPKLSAGEWVQYHSMFETQARRRRKLQTLGCCVCKKLLEKGLFSDTAAHNSLKRRLCISCAIQKGSYNQRNFKVNGKEMFGCQGCQEAKPLGEKDTWVDMPHWYGESGGSLEIGTASVIECRGCRWCCNCWYIIKRYRAA</sequence>
<dbReference type="EMBL" id="CAJPDT010000020">
    <property type="protein sequence ID" value="CAF9918135.1"/>
    <property type="molecule type" value="Genomic_DNA"/>
</dbReference>
<keyword evidence="2" id="KW-1185">Reference proteome</keyword>
<dbReference type="Proteomes" id="UP000664534">
    <property type="component" value="Unassembled WGS sequence"/>
</dbReference>